<reference evidence="1" key="1">
    <citation type="submission" date="2021-02" db="EMBL/GenBank/DDBJ databases">
        <authorList>
            <consortium name="DOE Joint Genome Institute"/>
            <person name="Ahrendt S."/>
            <person name="Looney B.P."/>
            <person name="Miyauchi S."/>
            <person name="Morin E."/>
            <person name="Drula E."/>
            <person name="Courty P.E."/>
            <person name="Chicoki N."/>
            <person name="Fauchery L."/>
            <person name="Kohler A."/>
            <person name="Kuo A."/>
            <person name="Labutti K."/>
            <person name="Pangilinan J."/>
            <person name="Lipzen A."/>
            <person name="Riley R."/>
            <person name="Andreopoulos W."/>
            <person name="He G."/>
            <person name="Johnson J."/>
            <person name="Barry K.W."/>
            <person name="Grigoriev I.V."/>
            <person name="Nagy L."/>
            <person name="Hibbett D."/>
            <person name="Henrissat B."/>
            <person name="Matheny P.B."/>
            <person name="Labbe J."/>
            <person name="Martin F."/>
        </authorList>
    </citation>
    <scope>NUCLEOTIDE SEQUENCE</scope>
    <source>
        <strain evidence="1">FP105234-sp</strain>
    </source>
</reference>
<gene>
    <name evidence="1" type="ORF">FA95DRAFT_1555319</name>
</gene>
<dbReference type="Proteomes" id="UP000814033">
    <property type="component" value="Unassembled WGS sequence"/>
</dbReference>
<sequence length="93" mass="10732">MLGFRSRRDHSRLVALVRDSDHVVLSQRAVLLSLLSLLMLSRLIEDYSPNPLAIFRTSQTIAVRERCVTDGESRTFVWIQKPISSMTERYRGI</sequence>
<reference evidence="1" key="2">
    <citation type="journal article" date="2022" name="New Phytol.">
        <title>Evolutionary transition to the ectomycorrhizal habit in the genomes of a hyperdiverse lineage of mushroom-forming fungi.</title>
        <authorList>
            <person name="Looney B."/>
            <person name="Miyauchi S."/>
            <person name="Morin E."/>
            <person name="Drula E."/>
            <person name="Courty P.E."/>
            <person name="Kohler A."/>
            <person name="Kuo A."/>
            <person name="LaButti K."/>
            <person name="Pangilinan J."/>
            <person name="Lipzen A."/>
            <person name="Riley R."/>
            <person name="Andreopoulos W."/>
            <person name="He G."/>
            <person name="Johnson J."/>
            <person name="Nolan M."/>
            <person name="Tritt A."/>
            <person name="Barry K.W."/>
            <person name="Grigoriev I.V."/>
            <person name="Nagy L.G."/>
            <person name="Hibbett D."/>
            <person name="Henrissat B."/>
            <person name="Matheny P.B."/>
            <person name="Labbe J."/>
            <person name="Martin F.M."/>
        </authorList>
    </citation>
    <scope>NUCLEOTIDE SEQUENCE</scope>
    <source>
        <strain evidence="1">FP105234-sp</strain>
    </source>
</reference>
<keyword evidence="2" id="KW-1185">Reference proteome</keyword>
<proteinExistence type="predicted"/>
<name>A0ACB8S4L0_9AGAM</name>
<evidence type="ECO:0000313" key="2">
    <source>
        <dbReference type="Proteomes" id="UP000814033"/>
    </source>
</evidence>
<dbReference type="EMBL" id="MU275858">
    <property type="protein sequence ID" value="KAI0050820.1"/>
    <property type="molecule type" value="Genomic_DNA"/>
</dbReference>
<organism evidence="1 2">
    <name type="scientific">Auriscalpium vulgare</name>
    <dbReference type="NCBI Taxonomy" id="40419"/>
    <lineage>
        <taxon>Eukaryota</taxon>
        <taxon>Fungi</taxon>
        <taxon>Dikarya</taxon>
        <taxon>Basidiomycota</taxon>
        <taxon>Agaricomycotina</taxon>
        <taxon>Agaricomycetes</taxon>
        <taxon>Russulales</taxon>
        <taxon>Auriscalpiaceae</taxon>
        <taxon>Auriscalpium</taxon>
    </lineage>
</organism>
<protein>
    <submittedName>
        <fullName evidence="1">Uncharacterized protein</fullName>
    </submittedName>
</protein>
<evidence type="ECO:0000313" key="1">
    <source>
        <dbReference type="EMBL" id="KAI0050820.1"/>
    </source>
</evidence>
<accession>A0ACB8S4L0</accession>
<comment type="caution">
    <text evidence="1">The sequence shown here is derived from an EMBL/GenBank/DDBJ whole genome shotgun (WGS) entry which is preliminary data.</text>
</comment>